<reference evidence="2" key="1">
    <citation type="journal article" date="2013" name="Nature">
        <title>Draft genome of the wheat A-genome progenitor Triticum urartu.</title>
        <authorList>
            <person name="Ling H.Q."/>
            <person name="Zhao S."/>
            <person name="Liu D."/>
            <person name="Wang J."/>
            <person name="Sun H."/>
            <person name="Zhang C."/>
            <person name="Fan H."/>
            <person name="Li D."/>
            <person name="Dong L."/>
            <person name="Tao Y."/>
            <person name="Gao C."/>
            <person name="Wu H."/>
            <person name="Li Y."/>
            <person name="Cui Y."/>
            <person name="Guo X."/>
            <person name="Zheng S."/>
            <person name="Wang B."/>
            <person name="Yu K."/>
            <person name="Liang Q."/>
            <person name="Yang W."/>
            <person name="Lou X."/>
            <person name="Chen J."/>
            <person name="Feng M."/>
            <person name="Jian J."/>
            <person name="Zhang X."/>
            <person name="Luo G."/>
            <person name="Jiang Y."/>
            <person name="Liu J."/>
            <person name="Wang Z."/>
            <person name="Sha Y."/>
            <person name="Zhang B."/>
            <person name="Wu H."/>
            <person name="Tang D."/>
            <person name="Shen Q."/>
            <person name="Xue P."/>
            <person name="Zou S."/>
            <person name="Wang X."/>
            <person name="Liu X."/>
            <person name="Wang F."/>
            <person name="Yang Y."/>
            <person name="An X."/>
            <person name="Dong Z."/>
            <person name="Zhang K."/>
            <person name="Zhang X."/>
            <person name="Luo M.C."/>
            <person name="Dvorak J."/>
            <person name="Tong Y."/>
            <person name="Wang J."/>
            <person name="Yang H."/>
            <person name="Li Z."/>
            <person name="Wang D."/>
            <person name="Zhang A."/>
            <person name="Wang J."/>
        </authorList>
    </citation>
    <scope>NUCLEOTIDE SEQUENCE</scope>
    <source>
        <strain evidence="2">cv. G1812</strain>
    </source>
</reference>
<dbReference type="Gramene" id="TuG1812G0700005119.01.T01">
    <property type="protein sequence ID" value="TuG1812G0700005119.01.T01.cds256536"/>
    <property type="gene ID" value="TuG1812G0700005119.01"/>
</dbReference>
<reference evidence="1" key="3">
    <citation type="submission" date="2022-06" db="UniProtKB">
        <authorList>
            <consortium name="EnsemblPlants"/>
        </authorList>
    </citation>
    <scope>IDENTIFICATION</scope>
</reference>
<reference evidence="1" key="2">
    <citation type="submission" date="2018-03" db="EMBL/GenBank/DDBJ databases">
        <title>The Triticum urartu genome reveals the dynamic nature of wheat genome evolution.</title>
        <authorList>
            <person name="Ling H."/>
            <person name="Ma B."/>
            <person name="Shi X."/>
            <person name="Liu H."/>
            <person name="Dong L."/>
            <person name="Sun H."/>
            <person name="Cao Y."/>
            <person name="Gao Q."/>
            <person name="Zheng S."/>
            <person name="Li Y."/>
            <person name="Yu Y."/>
            <person name="Du H."/>
            <person name="Qi M."/>
            <person name="Li Y."/>
            <person name="Yu H."/>
            <person name="Cui Y."/>
            <person name="Wang N."/>
            <person name="Chen C."/>
            <person name="Wu H."/>
            <person name="Zhao Y."/>
            <person name="Zhang J."/>
            <person name="Li Y."/>
            <person name="Zhou W."/>
            <person name="Zhang B."/>
            <person name="Hu W."/>
            <person name="Eijk M."/>
            <person name="Tang J."/>
            <person name="Witsenboer H."/>
            <person name="Zhao S."/>
            <person name="Li Z."/>
            <person name="Zhang A."/>
            <person name="Wang D."/>
            <person name="Liang C."/>
        </authorList>
    </citation>
    <scope>NUCLEOTIDE SEQUENCE [LARGE SCALE GENOMIC DNA]</scope>
    <source>
        <strain evidence="1">cv. G1812</strain>
    </source>
</reference>
<name>A0A8R7R9T1_TRIUA</name>
<accession>A0A8R7R9T1</accession>
<dbReference type="EnsemblPlants" id="TuG1812G0700005119.01.T01">
    <property type="protein sequence ID" value="TuG1812G0700005119.01.T01.cds256536"/>
    <property type="gene ID" value="TuG1812G0700005119.01"/>
</dbReference>
<keyword evidence="2" id="KW-1185">Reference proteome</keyword>
<evidence type="ECO:0000313" key="2">
    <source>
        <dbReference type="Proteomes" id="UP000015106"/>
    </source>
</evidence>
<evidence type="ECO:0000313" key="1">
    <source>
        <dbReference type="EnsemblPlants" id="TuG1812G0700005119.01.T01.cds256536"/>
    </source>
</evidence>
<proteinExistence type="predicted"/>
<dbReference type="Proteomes" id="UP000015106">
    <property type="component" value="Chromosome 7"/>
</dbReference>
<dbReference type="AlphaFoldDB" id="A0A8R7R9T1"/>
<organism evidence="1 2">
    <name type="scientific">Triticum urartu</name>
    <name type="common">Red wild einkorn</name>
    <name type="synonym">Crithodium urartu</name>
    <dbReference type="NCBI Taxonomy" id="4572"/>
    <lineage>
        <taxon>Eukaryota</taxon>
        <taxon>Viridiplantae</taxon>
        <taxon>Streptophyta</taxon>
        <taxon>Embryophyta</taxon>
        <taxon>Tracheophyta</taxon>
        <taxon>Spermatophyta</taxon>
        <taxon>Magnoliopsida</taxon>
        <taxon>Liliopsida</taxon>
        <taxon>Poales</taxon>
        <taxon>Poaceae</taxon>
        <taxon>BOP clade</taxon>
        <taxon>Pooideae</taxon>
        <taxon>Triticodae</taxon>
        <taxon>Triticeae</taxon>
        <taxon>Triticinae</taxon>
        <taxon>Triticum</taxon>
    </lineage>
</organism>
<protein>
    <submittedName>
        <fullName evidence="1">Uncharacterized protein</fullName>
    </submittedName>
</protein>
<sequence>MQTAKSTKDLALHTDIVPVFFSGFLRFREQMIQKTCRASARAYPVRSSGSGVLCGSARTAPP</sequence>